<gene>
    <name evidence="3" type="primary">LOC110011437</name>
</gene>
<evidence type="ECO:0000259" key="1">
    <source>
        <dbReference type="Pfam" id="PF14244"/>
    </source>
</evidence>
<name>A0A8M8UKG4_SESIN</name>
<dbReference type="Proteomes" id="UP000504604">
    <property type="component" value="Unplaced"/>
</dbReference>
<dbReference type="PANTHER" id="PTHR37610">
    <property type="entry name" value="CCHC-TYPE DOMAIN-CONTAINING PROTEIN"/>
    <property type="match status" value="1"/>
</dbReference>
<evidence type="ECO:0000313" key="2">
    <source>
        <dbReference type="Proteomes" id="UP000504604"/>
    </source>
</evidence>
<dbReference type="Pfam" id="PF14244">
    <property type="entry name" value="Retrotran_gag_3"/>
    <property type="match status" value="1"/>
</dbReference>
<feature type="domain" description="Retrotransposon Copia-like N-terminal" evidence="1">
    <location>
        <begin position="16"/>
        <end position="60"/>
    </location>
</feature>
<dbReference type="OrthoDB" id="5544992at2759"/>
<evidence type="ECO:0000313" key="3">
    <source>
        <dbReference type="RefSeq" id="XP_020547168.1"/>
    </source>
</evidence>
<proteinExistence type="predicted"/>
<accession>A0A8M8UKG4</accession>
<dbReference type="KEGG" id="sind:110011437"/>
<protein>
    <submittedName>
        <fullName evidence="3">Uncharacterized protein LOC110011437</fullName>
    </submittedName>
</protein>
<sequence length="290" mass="32882">MEEKNSTEYINMKPQGNDQPGMNLVSAPLNDNNYLTWARSIKIALGAKEKLSFINGTYQKLTEGKEAIKAWNKNDCMVFSWILSAIAKEIAQAFLYAESARDLWVELETRFGDSNGPLLYQIQRDIASVSQKNMIVAAYFTKLKKLWDELATLDPLPVCTCGTSKKLADRATSYQLIQFLVGLSDAYDHVRNQILLMDPLPTAAKAYSMVHRVEKQREINSGVSELDKEGVMVAQVFEPRKQESIKGNAKKWTSVDKRQLQCEHCKKKGHSKEGCFELIGFPDWYKAILD</sequence>
<dbReference type="RefSeq" id="XP_020547168.1">
    <property type="nucleotide sequence ID" value="XM_020691509.1"/>
</dbReference>
<dbReference type="PANTHER" id="PTHR37610:SF40">
    <property type="entry name" value="OS01G0909600 PROTEIN"/>
    <property type="match status" value="1"/>
</dbReference>
<reference evidence="3" key="1">
    <citation type="submission" date="2025-08" db="UniProtKB">
        <authorList>
            <consortium name="RefSeq"/>
        </authorList>
    </citation>
    <scope>IDENTIFICATION</scope>
</reference>
<organism evidence="2 3">
    <name type="scientific">Sesamum indicum</name>
    <name type="common">Oriental sesame</name>
    <name type="synonym">Sesamum orientale</name>
    <dbReference type="NCBI Taxonomy" id="4182"/>
    <lineage>
        <taxon>Eukaryota</taxon>
        <taxon>Viridiplantae</taxon>
        <taxon>Streptophyta</taxon>
        <taxon>Embryophyta</taxon>
        <taxon>Tracheophyta</taxon>
        <taxon>Spermatophyta</taxon>
        <taxon>Magnoliopsida</taxon>
        <taxon>eudicotyledons</taxon>
        <taxon>Gunneridae</taxon>
        <taxon>Pentapetalae</taxon>
        <taxon>asterids</taxon>
        <taxon>lamiids</taxon>
        <taxon>Lamiales</taxon>
        <taxon>Pedaliaceae</taxon>
        <taxon>Sesamum</taxon>
    </lineage>
</organism>
<dbReference type="GeneID" id="110011437"/>
<dbReference type="InterPro" id="IPR029472">
    <property type="entry name" value="Copia-like_N"/>
</dbReference>
<keyword evidence="2" id="KW-1185">Reference proteome</keyword>
<dbReference type="AlphaFoldDB" id="A0A8M8UKG4"/>